<evidence type="ECO:0000256" key="1">
    <source>
        <dbReference type="SAM" id="SignalP"/>
    </source>
</evidence>
<feature type="chain" id="PRO_5042050250" evidence="1">
    <location>
        <begin position="19"/>
        <end position="70"/>
    </location>
</feature>
<dbReference type="AlphaFoldDB" id="A0AAE0TYC3"/>
<protein>
    <submittedName>
        <fullName evidence="2">Uncharacterized protein</fullName>
    </submittedName>
</protein>
<keyword evidence="1" id="KW-0732">Signal</keyword>
<evidence type="ECO:0000313" key="3">
    <source>
        <dbReference type="Proteomes" id="UP001287356"/>
    </source>
</evidence>
<proteinExistence type="predicted"/>
<gene>
    <name evidence="2" type="ORF">B0T24DRAFT_607179</name>
</gene>
<evidence type="ECO:0000313" key="2">
    <source>
        <dbReference type="EMBL" id="KAK3384036.1"/>
    </source>
</evidence>
<name>A0AAE0TYC3_9PEZI</name>
<feature type="signal peptide" evidence="1">
    <location>
        <begin position="1"/>
        <end position="18"/>
    </location>
</feature>
<sequence>MKLGFATALLTLAATALGAPLAPRQSEGDGTCTVGNYFCTVGTAFGPAWSVPGVPLHSSDCPLHAIGPCR</sequence>
<dbReference type="Proteomes" id="UP001287356">
    <property type="component" value="Unassembled WGS sequence"/>
</dbReference>
<dbReference type="EMBL" id="JAULSN010000001">
    <property type="protein sequence ID" value="KAK3384036.1"/>
    <property type="molecule type" value="Genomic_DNA"/>
</dbReference>
<reference evidence="2" key="1">
    <citation type="journal article" date="2023" name="Mol. Phylogenet. Evol.">
        <title>Genome-scale phylogeny and comparative genomics of the fungal order Sordariales.</title>
        <authorList>
            <person name="Hensen N."/>
            <person name="Bonometti L."/>
            <person name="Westerberg I."/>
            <person name="Brannstrom I.O."/>
            <person name="Guillou S."/>
            <person name="Cros-Aarteil S."/>
            <person name="Calhoun S."/>
            <person name="Haridas S."/>
            <person name="Kuo A."/>
            <person name="Mondo S."/>
            <person name="Pangilinan J."/>
            <person name="Riley R."/>
            <person name="LaButti K."/>
            <person name="Andreopoulos B."/>
            <person name="Lipzen A."/>
            <person name="Chen C."/>
            <person name="Yan M."/>
            <person name="Daum C."/>
            <person name="Ng V."/>
            <person name="Clum A."/>
            <person name="Steindorff A."/>
            <person name="Ohm R.A."/>
            <person name="Martin F."/>
            <person name="Silar P."/>
            <person name="Natvig D.O."/>
            <person name="Lalanne C."/>
            <person name="Gautier V."/>
            <person name="Ament-Velasquez S.L."/>
            <person name="Kruys A."/>
            <person name="Hutchinson M.I."/>
            <person name="Powell A.J."/>
            <person name="Barry K."/>
            <person name="Miller A.N."/>
            <person name="Grigoriev I.V."/>
            <person name="Debuchy R."/>
            <person name="Gladieux P."/>
            <person name="Hiltunen Thoren M."/>
            <person name="Johannesson H."/>
        </authorList>
    </citation>
    <scope>NUCLEOTIDE SEQUENCE</scope>
    <source>
        <strain evidence="2">CBS 958.72</strain>
    </source>
</reference>
<reference evidence="2" key="2">
    <citation type="submission" date="2023-06" db="EMBL/GenBank/DDBJ databases">
        <authorList>
            <consortium name="Lawrence Berkeley National Laboratory"/>
            <person name="Haridas S."/>
            <person name="Hensen N."/>
            <person name="Bonometti L."/>
            <person name="Westerberg I."/>
            <person name="Brannstrom I.O."/>
            <person name="Guillou S."/>
            <person name="Cros-Aarteil S."/>
            <person name="Calhoun S."/>
            <person name="Kuo A."/>
            <person name="Mondo S."/>
            <person name="Pangilinan J."/>
            <person name="Riley R."/>
            <person name="Labutti K."/>
            <person name="Andreopoulos B."/>
            <person name="Lipzen A."/>
            <person name="Chen C."/>
            <person name="Yanf M."/>
            <person name="Daum C."/>
            <person name="Ng V."/>
            <person name="Clum A."/>
            <person name="Steindorff A."/>
            <person name="Ohm R."/>
            <person name="Martin F."/>
            <person name="Silar P."/>
            <person name="Natvig D."/>
            <person name="Lalanne C."/>
            <person name="Gautier V."/>
            <person name="Ament-Velasquez S.L."/>
            <person name="Kruys A."/>
            <person name="Hutchinson M.I."/>
            <person name="Powell A.J."/>
            <person name="Barry K."/>
            <person name="Miller A.N."/>
            <person name="Grigoriev I.V."/>
            <person name="Debuchy R."/>
            <person name="Gladieux P."/>
            <person name="Thoren M.H."/>
            <person name="Johannesson H."/>
        </authorList>
    </citation>
    <scope>NUCLEOTIDE SEQUENCE</scope>
    <source>
        <strain evidence="2">CBS 958.72</strain>
    </source>
</reference>
<organism evidence="2 3">
    <name type="scientific">Lasiosphaeria ovina</name>
    <dbReference type="NCBI Taxonomy" id="92902"/>
    <lineage>
        <taxon>Eukaryota</taxon>
        <taxon>Fungi</taxon>
        <taxon>Dikarya</taxon>
        <taxon>Ascomycota</taxon>
        <taxon>Pezizomycotina</taxon>
        <taxon>Sordariomycetes</taxon>
        <taxon>Sordariomycetidae</taxon>
        <taxon>Sordariales</taxon>
        <taxon>Lasiosphaeriaceae</taxon>
        <taxon>Lasiosphaeria</taxon>
    </lineage>
</organism>
<accession>A0AAE0TYC3</accession>
<keyword evidence="3" id="KW-1185">Reference proteome</keyword>
<comment type="caution">
    <text evidence="2">The sequence shown here is derived from an EMBL/GenBank/DDBJ whole genome shotgun (WGS) entry which is preliminary data.</text>
</comment>